<dbReference type="Proteomes" id="UP000241818">
    <property type="component" value="Unassembled WGS sequence"/>
</dbReference>
<dbReference type="OrthoDB" id="4158087at2759"/>
<name>A0A2T3AXW6_AMORE</name>
<organism evidence="2 3">
    <name type="scientific">Amorphotheca resinae ATCC 22711</name>
    <dbReference type="NCBI Taxonomy" id="857342"/>
    <lineage>
        <taxon>Eukaryota</taxon>
        <taxon>Fungi</taxon>
        <taxon>Dikarya</taxon>
        <taxon>Ascomycota</taxon>
        <taxon>Pezizomycotina</taxon>
        <taxon>Leotiomycetes</taxon>
        <taxon>Helotiales</taxon>
        <taxon>Amorphothecaceae</taxon>
        <taxon>Amorphotheca</taxon>
    </lineage>
</organism>
<dbReference type="InParanoid" id="A0A2T3AXW6"/>
<evidence type="ECO:0000313" key="3">
    <source>
        <dbReference type="Proteomes" id="UP000241818"/>
    </source>
</evidence>
<dbReference type="Pfam" id="PF11951">
    <property type="entry name" value="Fungal_trans_2"/>
    <property type="match status" value="1"/>
</dbReference>
<proteinExistence type="predicted"/>
<dbReference type="PANTHER" id="PTHR37540:SF5">
    <property type="entry name" value="TRANSCRIPTION FACTOR DOMAIN-CONTAINING PROTEIN"/>
    <property type="match status" value="1"/>
</dbReference>
<feature type="compositionally biased region" description="Basic and acidic residues" evidence="1">
    <location>
        <begin position="171"/>
        <end position="183"/>
    </location>
</feature>
<feature type="region of interest" description="Disordered" evidence="1">
    <location>
        <begin position="157"/>
        <end position="190"/>
    </location>
</feature>
<feature type="region of interest" description="Disordered" evidence="1">
    <location>
        <begin position="1"/>
        <end position="25"/>
    </location>
</feature>
<dbReference type="GeneID" id="36574885"/>
<dbReference type="RefSeq" id="XP_024719513.1">
    <property type="nucleotide sequence ID" value="XM_024866804.1"/>
</dbReference>
<keyword evidence="3" id="KW-1185">Reference proteome</keyword>
<feature type="region of interest" description="Disordered" evidence="1">
    <location>
        <begin position="84"/>
        <end position="139"/>
    </location>
</feature>
<dbReference type="STRING" id="857342.A0A2T3AXW6"/>
<sequence>MEPKRDRVASHLIRPADTQTQGLSSHAAIPTLRVFQSPQNSAPADTQLQFVIRTPKTASHDVTLQQQRVRSHVMRGIRRKQKEARQAAQSSGAVVFRPSKGSISSSKPTERRGGPKAKRKDVCMSKATPSQAAQTEDVLPLDSSSITLVHAGQATKTTVVQKSEEWPAPPNDREDLPSSRDEPNFSVDSNTEKNLLSRHASFSYLGTGVLDPFDTLPLYQDSQKKILIHHYISVIFKRRLAVSPRVPWFMKAMSDPVMLSAALVLSAAHHAALQGHMSVEFLIKQKNEAISFINRRLGDAALSVSDSTIAAVSCLALCERLSGSPRVYETHMNGLEQMINIRGGLWAAGFDDTLINLILWVTVSESLFTFRQFRFLSLEDSTLLSGTHPFLEMDSEPRSGQSMASTPLMRAHGITRIIADCFDSVMSVTRSVASCNDSSEYDCAFFSYRVYQIERQLNSLAIPADANPQLLLTHDHVQESCRLGLLIYIYLIIRELPCTASMFEHMVGRLRASLEHINLSAWSGPLSRLLLWILFTGCAAASYTPHKPWFVSRISRLCISAHLTRWREIKNVLVGIVWLESACEQICKPVWVDVMEETLSIGLEGDFPLFKHDILCTN</sequence>
<evidence type="ECO:0000313" key="2">
    <source>
        <dbReference type="EMBL" id="PSS14914.1"/>
    </source>
</evidence>
<dbReference type="PANTHER" id="PTHR37540">
    <property type="entry name" value="TRANSCRIPTION FACTOR (ACR-2), PUTATIVE-RELATED-RELATED"/>
    <property type="match status" value="1"/>
</dbReference>
<evidence type="ECO:0008006" key="4">
    <source>
        <dbReference type="Google" id="ProtNLM"/>
    </source>
</evidence>
<dbReference type="AlphaFoldDB" id="A0A2T3AXW6"/>
<gene>
    <name evidence="2" type="ORF">M430DRAFT_35753</name>
</gene>
<protein>
    <recommendedName>
        <fullName evidence="4">Transcription factor domain-containing protein</fullName>
    </recommendedName>
</protein>
<dbReference type="InterPro" id="IPR021858">
    <property type="entry name" value="Fun_TF"/>
</dbReference>
<accession>A0A2T3AXW6</accession>
<reference evidence="2 3" key="1">
    <citation type="journal article" date="2018" name="New Phytol.">
        <title>Comparative genomics and transcriptomics depict ericoid mycorrhizal fungi as versatile saprotrophs and plant mutualists.</title>
        <authorList>
            <person name="Martino E."/>
            <person name="Morin E."/>
            <person name="Grelet G.A."/>
            <person name="Kuo A."/>
            <person name="Kohler A."/>
            <person name="Daghino S."/>
            <person name="Barry K.W."/>
            <person name="Cichocki N."/>
            <person name="Clum A."/>
            <person name="Dockter R.B."/>
            <person name="Hainaut M."/>
            <person name="Kuo R.C."/>
            <person name="LaButti K."/>
            <person name="Lindahl B.D."/>
            <person name="Lindquist E.A."/>
            <person name="Lipzen A."/>
            <person name="Khouja H.R."/>
            <person name="Magnuson J."/>
            <person name="Murat C."/>
            <person name="Ohm R.A."/>
            <person name="Singer S.W."/>
            <person name="Spatafora J.W."/>
            <person name="Wang M."/>
            <person name="Veneault-Fourrey C."/>
            <person name="Henrissat B."/>
            <person name="Grigoriev I.V."/>
            <person name="Martin F.M."/>
            <person name="Perotto S."/>
        </authorList>
    </citation>
    <scope>NUCLEOTIDE SEQUENCE [LARGE SCALE GENOMIC DNA]</scope>
    <source>
        <strain evidence="2 3">ATCC 22711</strain>
    </source>
</reference>
<evidence type="ECO:0000256" key="1">
    <source>
        <dbReference type="SAM" id="MobiDB-lite"/>
    </source>
</evidence>
<dbReference type="EMBL" id="KZ679013">
    <property type="protein sequence ID" value="PSS14914.1"/>
    <property type="molecule type" value="Genomic_DNA"/>
</dbReference>